<accession>A0A813DLB4</accession>
<reference evidence="1" key="1">
    <citation type="submission" date="2021-02" db="EMBL/GenBank/DDBJ databases">
        <authorList>
            <person name="Dougan E. K."/>
            <person name="Rhodes N."/>
            <person name="Thang M."/>
            <person name="Chan C."/>
        </authorList>
    </citation>
    <scope>NUCLEOTIDE SEQUENCE</scope>
</reference>
<proteinExistence type="predicted"/>
<comment type="caution">
    <text evidence="1">The sequence shown here is derived from an EMBL/GenBank/DDBJ whole genome shotgun (WGS) entry which is preliminary data.</text>
</comment>
<evidence type="ECO:0000313" key="1">
    <source>
        <dbReference type="EMBL" id="CAE8589439.1"/>
    </source>
</evidence>
<protein>
    <submittedName>
        <fullName evidence="1">Uncharacterized protein</fullName>
    </submittedName>
</protein>
<dbReference type="EMBL" id="CAJNNV010003698">
    <property type="protein sequence ID" value="CAE8589439.1"/>
    <property type="molecule type" value="Genomic_DNA"/>
</dbReference>
<keyword evidence="2" id="KW-1185">Reference proteome</keyword>
<organism evidence="1 2">
    <name type="scientific">Polarella glacialis</name>
    <name type="common">Dinoflagellate</name>
    <dbReference type="NCBI Taxonomy" id="89957"/>
    <lineage>
        <taxon>Eukaryota</taxon>
        <taxon>Sar</taxon>
        <taxon>Alveolata</taxon>
        <taxon>Dinophyceae</taxon>
        <taxon>Suessiales</taxon>
        <taxon>Suessiaceae</taxon>
        <taxon>Polarella</taxon>
    </lineage>
</organism>
<name>A0A813DLB4_POLGL</name>
<gene>
    <name evidence="1" type="ORF">PGLA1383_LOCUS8199</name>
</gene>
<dbReference type="AlphaFoldDB" id="A0A813DLB4"/>
<feature type="non-terminal residue" evidence="1">
    <location>
        <position position="1"/>
    </location>
</feature>
<evidence type="ECO:0000313" key="2">
    <source>
        <dbReference type="Proteomes" id="UP000654075"/>
    </source>
</evidence>
<dbReference type="Proteomes" id="UP000654075">
    <property type="component" value="Unassembled WGS sequence"/>
</dbReference>
<sequence>ADEDDLNQTATGPLSAEFCDWREGVVYFGKNLAEFYIADHENNTREQMLDYCVENSLANYPNAAQLNYWPLTGRCVVKDVQHAVSLKPLATAWACDVASGAWPDESSSLSCEVGTSMSASATATDSKGGKALVRELGLLEVARCVVVLRYKGVEVAANLGHLNINSTSGTISLTGVSGRLSRIAFGYMPMSLTLAASVVVFLRGRRLPIVPSPQLRHMVPDATSDLSCTSQVAEVGGPPVRCQLRLRREGNALRLRPGLMRVESTSGSLSAPASASALAAAALSAYPHPPLEFQPRALLGSAASSSQLDFDYSATSFSPSARLRVSVLGRELSVARPLNLQHQTPEGAGFLADAKALLHRGRLRDALGTLTKGLKRTRAAAQAAEAADAAFAGIATDAVVISDANTLTP</sequence>